<proteinExistence type="predicted"/>
<name>A0A7M4DSB6_9MICO</name>
<dbReference type="GO" id="GO:0008887">
    <property type="term" value="F:glycerate kinase activity"/>
    <property type="evidence" value="ECO:0007669"/>
    <property type="project" value="InterPro"/>
</dbReference>
<feature type="region of interest" description="Disordered" evidence="1">
    <location>
        <begin position="245"/>
        <end position="286"/>
    </location>
</feature>
<dbReference type="PANTHER" id="PTHR21599">
    <property type="entry name" value="GLYCERATE KINASE"/>
    <property type="match status" value="1"/>
</dbReference>
<comment type="caution">
    <text evidence="2">The sequence shown here is derived from an EMBL/GenBank/DDBJ whole genome shotgun (WGS) entry which is preliminary data.</text>
</comment>
<dbReference type="Gene3D" id="3.90.1510.10">
    <property type="entry name" value="Glycerate kinase, domain 2"/>
    <property type="match status" value="1"/>
</dbReference>
<dbReference type="GO" id="GO:0043798">
    <property type="term" value="F:glycerate 2-kinase activity"/>
    <property type="evidence" value="ECO:0007669"/>
    <property type="project" value="UniProtKB-EC"/>
</dbReference>
<dbReference type="Proteomes" id="UP000419743">
    <property type="component" value="Unassembled WGS sequence"/>
</dbReference>
<dbReference type="EC" id="2.7.1.165" evidence="2"/>
<dbReference type="InterPro" id="IPR018193">
    <property type="entry name" value="Glyc_kinase_flavodox-like_fold"/>
</dbReference>
<keyword evidence="2" id="KW-0808">Transferase</keyword>
<organism evidence="2 3">
    <name type="scientific">Occultella aeris</name>
    <dbReference type="NCBI Taxonomy" id="2761496"/>
    <lineage>
        <taxon>Bacteria</taxon>
        <taxon>Bacillati</taxon>
        <taxon>Actinomycetota</taxon>
        <taxon>Actinomycetes</taxon>
        <taxon>Micrococcales</taxon>
        <taxon>Ruaniaceae</taxon>
        <taxon>Occultella</taxon>
    </lineage>
</organism>
<evidence type="ECO:0000313" key="2">
    <source>
        <dbReference type="EMBL" id="VZO40360.1"/>
    </source>
</evidence>
<gene>
    <name evidence="2" type="primary">garK</name>
    <name evidence="2" type="ORF">HALOF300_05064</name>
</gene>
<accession>A0A7M4DSB6</accession>
<keyword evidence="3" id="KW-1185">Reference proteome</keyword>
<dbReference type="AlphaFoldDB" id="A0A7M4DSB6"/>
<dbReference type="EMBL" id="CACRYJ010000069">
    <property type="protein sequence ID" value="VZO40360.1"/>
    <property type="molecule type" value="Genomic_DNA"/>
</dbReference>
<dbReference type="SUPFAM" id="SSF110738">
    <property type="entry name" value="Glycerate kinase I"/>
    <property type="match status" value="1"/>
</dbReference>
<keyword evidence="2" id="KW-0418">Kinase</keyword>
<dbReference type="PANTHER" id="PTHR21599:SF0">
    <property type="entry name" value="GLYCERATE KINASE"/>
    <property type="match status" value="1"/>
</dbReference>
<dbReference type="InterPro" id="IPR036129">
    <property type="entry name" value="Glycerate_kinase_sf"/>
</dbReference>
<dbReference type="GO" id="GO:0031388">
    <property type="term" value="P:organic acid phosphorylation"/>
    <property type="evidence" value="ECO:0007669"/>
    <property type="project" value="InterPro"/>
</dbReference>
<reference evidence="2 3" key="1">
    <citation type="submission" date="2019-11" db="EMBL/GenBank/DDBJ databases">
        <authorList>
            <person name="Criscuolo A."/>
        </authorList>
    </citation>
    <scope>NUCLEOTIDE SEQUENCE [LARGE SCALE GENOMIC DNA]</scope>
    <source>
        <strain evidence="2">CIP111667</strain>
    </source>
</reference>
<sequence>MGTRTWETGRVRVVIAPDHLGGPLSSPVATAALAHGWTERGHEVVAVPMSDGGAGLVEAVHAARGGDLVALTLPGASGGADRPATVLHVPGRSGGTAYAEASVALDGVGTAADPLTLARSGSSAAAADLLVGALGTGARRVVLGVGAVAVHDGGAGFLSRLADLVGESGEAATTQGSALGARLPALRRALAGTEIVVAAATDIPLLGLHGAGASLSERPGIDAADAQEIERGVAAFAADLEEAAARAPEGAATPGPGGTGAGNDLLAGAPAHASHRHAERPAPARRATYSGAGGGLAFALALLGARVLAGSDVVATEVGLDDRIADADLVVTGTAVLDGDALHEGVPAAVGSRAMTHGLPVVAIAHEVHVNRRELARVGISAAYPVLDTPLSPSGGTEAGRTDALSALRARGDRVARSWGR</sequence>
<dbReference type="RefSeq" id="WP_156743633.1">
    <property type="nucleotide sequence ID" value="NZ_CACRYJ010000069.1"/>
</dbReference>
<dbReference type="Pfam" id="PF02595">
    <property type="entry name" value="Gly_kinase"/>
    <property type="match status" value="1"/>
</dbReference>
<dbReference type="InterPro" id="IPR004381">
    <property type="entry name" value="Glycerate_kinase"/>
</dbReference>
<evidence type="ECO:0000313" key="3">
    <source>
        <dbReference type="Proteomes" id="UP000419743"/>
    </source>
</evidence>
<evidence type="ECO:0000256" key="1">
    <source>
        <dbReference type="SAM" id="MobiDB-lite"/>
    </source>
</evidence>
<feature type="compositionally biased region" description="Low complexity" evidence="1">
    <location>
        <begin position="245"/>
        <end position="254"/>
    </location>
</feature>
<protein>
    <submittedName>
        <fullName evidence="2">Glycerate 2-kinase</fullName>
        <ecNumber evidence="2">2.7.1.165</ecNumber>
    </submittedName>
</protein>